<dbReference type="Gene3D" id="3.40.50.1820">
    <property type="entry name" value="alpha/beta hydrolase"/>
    <property type="match status" value="1"/>
</dbReference>
<dbReference type="InterPro" id="IPR005152">
    <property type="entry name" value="Lipase_secreted"/>
</dbReference>
<dbReference type="OrthoDB" id="9798122at2"/>
<sequence>MLQQFEAWPGSLTTGAFHELAHGLSPVGTPTTPVLMYHGTADELLPVTVARELAAQYRACGADVVLVEGETHGSEQALGVAGAVSFLAERFAGTR</sequence>
<dbReference type="Proteomes" id="UP000093053">
    <property type="component" value="Chromosome"/>
</dbReference>
<gene>
    <name evidence="1" type="ORF">BBK82_42040</name>
</gene>
<organism evidence="1 2">
    <name type="scientific">Lentzea guizhouensis</name>
    <dbReference type="NCBI Taxonomy" id="1586287"/>
    <lineage>
        <taxon>Bacteria</taxon>
        <taxon>Bacillati</taxon>
        <taxon>Actinomycetota</taxon>
        <taxon>Actinomycetes</taxon>
        <taxon>Pseudonocardiales</taxon>
        <taxon>Pseudonocardiaceae</taxon>
        <taxon>Lentzea</taxon>
    </lineage>
</organism>
<reference evidence="1 2" key="1">
    <citation type="submission" date="2016-07" db="EMBL/GenBank/DDBJ databases">
        <title>Complete genome sequence of the Lentzea guizhouensis DHS C013.</title>
        <authorList>
            <person name="Cao C."/>
        </authorList>
    </citation>
    <scope>NUCLEOTIDE SEQUENCE [LARGE SCALE GENOMIC DNA]</scope>
    <source>
        <strain evidence="1 2">DHS C013</strain>
    </source>
</reference>
<dbReference type="EMBL" id="CP016793">
    <property type="protein sequence ID" value="ANZ41562.1"/>
    <property type="molecule type" value="Genomic_DNA"/>
</dbReference>
<keyword evidence="2" id="KW-1185">Reference proteome</keyword>
<evidence type="ECO:0000313" key="1">
    <source>
        <dbReference type="EMBL" id="ANZ41562.1"/>
    </source>
</evidence>
<protein>
    <recommendedName>
        <fullName evidence="3">Peptidase S9 prolyl oligopeptidase catalytic domain-containing protein</fullName>
    </recommendedName>
</protein>
<dbReference type="GO" id="GO:0004806">
    <property type="term" value="F:triacylglycerol lipase activity"/>
    <property type="evidence" value="ECO:0007669"/>
    <property type="project" value="InterPro"/>
</dbReference>
<evidence type="ECO:0008006" key="3">
    <source>
        <dbReference type="Google" id="ProtNLM"/>
    </source>
</evidence>
<dbReference type="AlphaFoldDB" id="A0A1B2HV50"/>
<dbReference type="GO" id="GO:0016042">
    <property type="term" value="P:lipid catabolic process"/>
    <property type="evidence" value="ECO:0007669"/>
    <property type="project" value="InterPro"/>
</dbReference>
<dbReference type="SUPFAM" id="SSF53474">
    <property type="entry name" value="alpha/beta-Hydrolases"/>
    <property type="match status" value="1"/>
</dbReference>
<dbReference type="RefSeq" id="WP_065919897.1">
    <property type="nucleotide sequence ID" value="NZ_CP016793.1"/>
</dbReference>
<evidence type="ECO:0000313" key="2">
    <source>
        <dbReference type="Proteomes" id="UP000093053"/>
    </source>
</evidence>
<dbReference type="KEGG" id="led:BBK82_42040"/>
<accession>A0A1B2HV50</accession>
<dbReference type="Pfam" id="PF03583">
    <property type="entry name" value="LIP"/>
    <property type="match status" value="1"/>
</dbReference>
<name>A0A1B2HV50_9PSEU</name>
<proteinExistence type="predicted"/>
<dbReference type="InterPro" id="IPR029058">
    <property type="entry name" value="AB_hydrolase_fold"/>
</dbReference>